<dbReference type="GO" id="GO:0030638">
    <property type="term" value="P:polyketide metabolic process"/>
    <property type="evidence" value="ECO:0007669"/>
    <property type="project" value="InterPro"/>
</dbReference>
<comment type="caution">
    <text evidence="1">The sequence shown here is derived from an EMBL/GenBank/DDBJ whole genome shotgun (WGS) entry which is preliminary data.</text>
</comment>
<dbReference type="RefSeq" id="WP_110669428.1">
    <property type="nucleotide sequence ID" value="NZ_PYBW01000043.1"/>
</dbReference>
<reference evidence="1 2" key="1">
    <citation type="submission" date="2018-03" db="EMBL/GenBank/DDBJ databases">
        <title>Bioinformatic expansion and discovery of thiopeptide antibiotics.</title>
        <authorList>
            <person name="Schwalen C.J."/>
            <person name="Hudson G.A."/>
            <person name="Mitchell D.A."/>
        </authorList>
    </citation>
    <scope>NUCLEOTIDE SEQUENCE [LARGE SCALE GENOMIC DNA]</scope>
    <source>
        <strain evidence="1 2">ATCC 21389</strain>
    </source>
</reference>
<dbReference type="AlphaFoldDB" id="A0A2V4N645"/>
<keyword evidence="2" id="KW-1185">Reference proteome</keyword>
<evidence type="ECO:0000313" key="2">
    <source>
        <dbReference type="Proteomes" id="UP000248039"/>
    </source>
</evidence>
<evidence type="ECO:0000313" key="1">
    <source>
        <dbReference type="EMBL" id="PYC79477.1"/>
    </source>
</evidence>
<dbReference type="PANTHER" id="PTHR38436:SF1">
    <property type="entry name" value="ESTER CYCLASE"/>
    <property type="match status" value="1"/>
</dbReference>
<name>A0A2V4N645_9ACTN</name>
<dbReference type="InterPro" id="IPR032710">
    <property type="entry name" value="NTF2-like_dom_sf"/>
</dbReference>
<dbReference type="SUPFAM" id="SSF54427">
    <property type="entry name" value="NTF2-like"/>
    <property type="match status" value="1"/>
</dbReference>
<dbReference type="EMBL" id="PYBW01000043">
    <property type="protein sequence ID" value="PYC79477.1"/>
    <property type="molecule type" value="Genomic_DNA"/>
</dbReference>
<protein>
    <recommendedName>
        <fullName evidence="3">Ester cyclase</fullName>
    </recommendedName>
</protein>
<sequence length="182" mass="19677">MADAPSDSDSCAGSAHKALCLRFVQLMAAGELADFASVVHPQAVNREALREPAACRGQGPAAFHATALWLRGAFADLRWELADAVAEGELVVLHTTMSGRQVGPFTVYGPDARPVRVFPPTGRTFSVLQSHWCRLQDGLVIEHWANRDDLGQAQQLGWVPPSLPYLLRRGRATAAARRAARG</sequence>
<dbReference type="InterPro" id="IPR009959">
    <property type="entry name" value="Cyclase_SnoaL-like"/>
</dbReference>
<dbReference type="PANTHER" id="PTHR38436">
    <property type="entry name" value="POLYKETIDE CYCLASE SNOAL-LIKE DOMAIN"/>
    <property type="match status" value="1"/>
</dbReference>
<organism evidence="1 2">
    <name type="scientific">Streptomyces tateyamensis</name>
    <dbReference type="NCBI Taxonomy" id="565073"/>
    <lineage>
        <taxon>Bacteria</taxon>
        <taxon>Bacillati</taxon>
        <taxon>Actinomycetota</taxon>
        <taxon>Actinomycetes</taxon>
        <taxon>Kitasatosporales</taxon>
        <taxon>Streptomycetaceae</taxon>
        <taxon>Streptomyces</taxon>
    </lineage>
</organism>
<gene>
    <name evidence="1" type="ORF">C7C46_14010</name>
</gene>
<dbReference type="OrthoDB" id="9182871at2"/>
<proteinExistence type="predicted"/>
<dbReference type="Pfam" id="PF07366">
    <property type="entry name" value="SnoaL"/>
    <property type="match status" value="1"/>
</dbReference>
<accession>A0A2V4N645</accession>
<dbReference type="Proteomes" id="UP000248039">
    <property type="component" value="Unassembled WGS sequence"/>
</dbReference>
<evidence type="ECO:0008006" key="3">
    <source>
        <dbReference type="Google" id="ProtNLM"/>
    </source>
</evidence>
<dbReference type="Gene3D" id="3.10.450.50">
    <property type="match status" value="1"/>
</dbReference>